<organism evidence="10">
    <name type="scientific">Ixodes ricinus</name>
    <name type="common">Common tick</name>
    <name type="synonym">Acarus ricinus</name>
    <dbReference type="NCBI Taxonomy" id="34613"/>
    <lineage>
        <taxon>Eukaryota</taxon>
        <taxon>Metazoa</taxon>
        <taxon>Ecdysozoa</taxon>
        <taxon>Arthropoda</taxon>
        <taxon>Chelicerata</taxon>
        <taxon>Arachnida</taxon>
        <taxon>Acari</taxon>
        <taxon>Parasitiformes</taxon>
        <taxon>Ixodida</taxon>
        <taxon>Ixodoidea</taxon>
        <taxon>Ixodidae</taxon>
        <taxon>Ixodinae</taxon>
        <taxon>Ixodes</taxon>
    </lineage>
</organism>
<feature type="domain" description="CCHC-type" evidence="9">
    <location>
        <begin position="256"/>
        <end position="272"/>
    </location>
</feature>
<dbReference type="CDD" id="cd09274">
    <property type="entry name" value="RNase_HI_RT_Ty3"/>
    <property type="match status" value="1"/>
</dbReference>
<dbReference type="AlphaFoldDB" id="A0A147BNT6"/>
<keyword evidence="7" id="KW-0695">RNA-directed DNA polymerase</keyword>
<evidence type="ECO:0000256" key="4">
    <source>
        <dbReference type="ARBA" id="ARBA00022722"/>
    </source>
</evidence>
<dbReference type="InterPro" id="IPR050951">
    <property type="entry name" value="Retrovirus_Pol_polyprotein"/>
</dbReference>
<dbReference type="EMBL" id="GEGO01002975">
    <property type="protein sequence ID" value="JAR92429.1"/>
    <property type="molecule type" value="Transcribed_RNA"/>
</dbReference>
<evidence type="ECO:0000256" key="3">
    <source>
        <dbReference type="ARBA" id="ARBA00022695"/>
    </source>
</evidence>
<keyword evidence="4" id="KW-0540">Nuclease</keyword>
<dbReference type="InterPro" id="IPR036875">
    <property type="entry name" value="Znf_CCHC_sf"/>
</dbReference>
<feature type="non-terminal residue" evidence="10">
    <location>
        <position position="904"/>
    </location>
</feature>
<dbReference type="GO" id="GO:0006508">
    <property type="term" value="P:proteolysis"/>
    <property type="evidence" value="ECO:0007669"/>
    <property type="project" value="InterPro"/>
</dbReference>
<dbReference type="Gene3D" id="3.10.10.10">
    <property type="entry name" value="HIV Type 1 Reverse Transcriptase, subunit A, domain 1"/>
    <property type="match status" value="1"/>
</dbReference>
<dbReference type="InterPro" id="IPR043502">
    <property type="entry name" value="DNA/RNA_pol_sf"/>
</dbReference>
<dbReference type="SMART" id="SM00343">
    <property type="entry name" value="ZnF_C2HC"/>
    <property type="match status" value="2"/>
</dbReference>
<sequence>PLPSFLELPGRPAVPWDQWRRMFENYLDCVDEASLTSKRKKALLLHALGTEGQRVFFTLPHVTAASLPTLPTATTFTASDAASTSRVTIATDVYQDCIVTLEARYAATYNVIAERRKFCQRTQAPGETIDEFLTALRGLSQTCNFGSSSDEAIRDQLVEGASMSHVRERLLLEGSTLTLERALKLARSVEQSKKEVQTTKDAPAVVQKLRKAGGKNSKSKFQPGVDASAKHQRTCYRCGSADHLANAATCPARNKTCSKCRKQGHLSSVCHGTAPAMEVVSTRNFSSLEEREETDPVTKVLEVAEVRNTGIYVTMQVEQQTVKFLLDTGSAVSILSNDIYQKKFSSQHPLQPAAVHLQNYSRQRIPLLGCFVATVTYQGSSAQLVLYVVTQGTTLMGLNGLSALRLRIEGSTLQCMETSAPTSTDLKTIVDFTYAHLFTSGIGLAKGYEHQVKVKKEVAPVAVKLRRLPLTVRDEVSKPLQRLLDMDIIKPTNESEWVSPIVVSRKKDGKLRLCVDLRAPNKAIVVDGFPLPNTEELLNALHGAKVFSKLDLTSAYRQVLLSPESRDLTAFITHDGLYRFKRVCLGLASAPSGFKKLMSDIFVGCSGALCYLDDIITFGVDADDHAKNLLRVLQRVSDTGLKLNEKCVFGVTELTFVGHMVTPEGVTPLQANVKAMQEAPAPKDHHSLRSFLGLAGYYAKFFRNYADEVEPLRDLLRGEKAFNWTNETQLCFKRIKLLIARCRALSMFSIELPVLVKTDAPAYRIGLVLQQANGSELQTIAFALRTLSPAERKYSAGEREALAAIGALEHWHVYLWGRPFTLVTDHQELTALLSSQGTGHRPLRIARWTARLLNYNFTVRYKRGEDNVVADVLSRMPLPAVSPDTLDEEGNHECLHRSSSFVPS</sequence>
<proteinExistence type="predicted"/>
<dbReference type="GO" id="GO:0008270">
    <property type="term" value="F:zinc ion binding"/>
    <property type="evidence" value="ECO:0007669"/>
    <property type="project" value="InterPro"/>
</dbReference>
<evidence type="ECO:0000256" key="5">
    <source>
        <dbReference type="ARBA" id="ARBA00022759"/>
    </source>
</evidence>
<dbReference type="GO" id="GO:0003964">
    <property type="term" value="F:RNA-directed DNA polymerase activity"/>
    <property type="evidence" value="ECO:0007669"/>
    <property type="project" value="UniProtKB-KW"/>
</dbReference>
<keyword evidence="3" id="KW-0548">Nucleotidyltransferase</keyword>
<feature type="region of interest" description="Disordered" evidence="8">
    <location>
        <begin position="881"/>
        <end position="904"/>
    </location>
</feature>
<dbReference type="Gene3D" id="3.30.70.270">
    <property type="match status" value="2"/>
</dbReference>
<dbReference type="GO" id="GO:0004519">
    <property type="term" value="F:endonuclease activity"/>
    <property type="evidence" value="ECO:0007669"/>
    <property type="project" value="UniProtKB-KW"/>
</dbReference>
<dbReference type="GO" id="GO:0004190">
    <property type="term" value="F:aspartic-type endopeptidase activity"/>
    <property type="evidence" value="ECO:0007669"/>
    <property type="project" value="InterPro"/>
</dbReference>
<evidence type="ECO:0000313" key="10">
    <source>
        <dbReference type="EMBL" id="JAR92429.1"/>
    </source>
</evidence>
<evidence type="ECO:0000256" key="7">
    <source>
        <dbReference type="ARBA" id="ARBA00022918"/>
    </source>
</evidence>
<dbReference type="InterPro" id="IPR043128">
    <property type="entry name" value="Rev_trsase/Diguanyl_cyclase"/>
</dbReference>
<name>A0A147BNT6_IXORI</name>
<dbReference type="Gene3D" id="4.10.60.10">
    <property type="entry name" value="Zinc finger, CCHC-type"/>
    <property type="match status" value="1"/>
</dbReference>
<dbReference type="EC" id="2.7.7.49" evidence="1"/>
<dbReference type="SUPFAM" id="SSF57756">
    <property type="entry name" value="Retrovirus zinc finger-like domains"/>
    <property type="match status" value="1"/>
</dbReference>
<feature type="non-terminal residue" evidence="10">
    <location>
        <position position="1"/>
    </location>
</feature>
<dbReference type="FunFam" id="3.30.70.270:FF:000020">
    <property type="entry name" value="Transposon Tf2-6 polyprotein-like Protein"/>
    <property type="match status" value="1"/>
</dbReference>
<dbReference type="PANTHER" id="PTHR37984">
    <property type="entry name" value="PROTEIN CBG26694"/>
    <property type="match status" value="1"/>
</dbReference>
<dbReference type="InterPro" id="IPR001969">
    <property type="entry name" value="Aspartic_peptidase_AS"/>
</dbReference>
<protein>
    <recommendedName>
        <fullName evidence="1">RNA-directed DNA polymerase</fullName>
        <ecNumber evidence="1">2.7.7.49</ecNumber>
    </recommendedName>
</protein>
<evidence type="ECO:0000256" key="1">
    <source>
        <dbReference type="ARBA" id="ARBA00012493"/>
    </source>
</evidence>
<evidence type="ECO:0000256" key="2">
    <source>
        <dbReference type="ARBA" id="ARBA00022679"/>
    </source>
</evidence>
<keyword evidence="2" id="KW-0808">Transferase</keyword>
<dbReference type="PROSITE" id="PS00141">
    <property type="entry name" value="ASP_PROTEASE"/>
    <property type="match status" value="1"/>
</dbReference>
<evidence type="ECO:0000259" key="9">
    <source>
        <dbReference type="SMART" id="SM00343"/>
    </source>
</evidence>
<dbReference type="InterPro" id="IPR041373">
    <property type="entry name" value="RT_RNaseH"/>
</dbReference>
<dbReference type="Gene3D" id="2.40.70.10">
    <property type="entry name" value="Acid Proteases"/>
    <property type="match status" value="1"/>
</dbReference>
<evidence type="ECO:0000256" key="6">
    <source>
        <dbReference type="ARBA" id="ARBA00022801"/>
    </source>
</evidence>
<dbReference type="Pfam" id="PF17917">
    <property type="entry name" value="RT_RNaseH"/>
    <property type="match status" value="1"/>
</dbReference>
<feature type="domain" description="CCHC-type" evidence="9">
    <location>
        <begin position="234"/>
        <end position="252"/>
    </location>
</feature>
<dbReference type="InterPro" id="IPR021109">
    <property type="entry name" value="Peptidase_aspartic_dom_sf"/>
</dbReference>
<keyword evidence="6" id="KW-0378">Hydrolase</keyword>
<dbReference type="InterPro" id="IPR001878">
    <property type="entry name" value="Znf_CCHC"/>
</dbReference>
<dbReference type="SUPFAM" id="SSF56672">
    <property type="entry name" value="DNA/RNA polymerases"/>
    <property type="match status" value="1"/>
</dbReference>
<dbReference type="SUPFAM" id="SSF50630">
    <property type="entry name" value="Acid proteases"/>
    <property type="match status" value="1"/>
</dbReference>
<reference evidence="10" key="1">
    <citation type="journal article" date="2018" name="PLoS Negl. Trop. Dis.">
        <title>Sialome diversity of ticks revealed by RNAseq of single tick salivary glands.</title>
        <authorList>
            <person name="Perner J."/>
            <person name="Kropackova S."/>
            <person name="Kopacek P."/>
            <person name="Ribeiro J.M."/>
        </authorList>
    </citation>
    <scope>NUCLEOTIDE SEQUENCE</scope>
    <source>
        <strain evidence="10">Siblings of single egg batch collected in Ceske Budejovice</strain>
        <tissue evidence="10">Salivary glands</tissue>
    </source>
</reference>
<dbReference type="GO" id="GO:0003676">
    <property type="term" value="F:nucleic acid binding"/>
    <property type="evidence" value="ECO:0007669"/>
    <property type="project" value="InterPro"/>
</dbReference>
<dbReference type="PANTHER" id="PTHR37984:SF15">
    <property type="entry name" value="INTEGRASE CATALYTIC DOMAIN-CONTAINING PROTEIN"/>
    <property type="match status" value="1"/>
</dbReference>
<dbReference type="CDD" id="cd01647">
    <property type="entry name" value="RT_LTR"/>
    <property type="match status" value="1"/>
</dbReference>
<accession>A0A147BNT6</accession>
<keyword evidence="5" id="KW-0255">Endonuclease</keyword>
<evidence type="ECO:0000256" key="8">
    <source>
        <dbReference type="SAM" id="MobiDB-lite"/>
    </source>
</evidence>
<dbReference type="InterPro" id="IPR000477">
    <property type="entry name" value="RT_dom"/>
</dbReference>
<dbReference type="Pfam" id="PF00078">
    <property type="entry name" value="RVT_1"/>
    <property type="match status" value="1"/>
</dbReference>